<dbReference type="SUPFAM" id="SSF53448">
    <property type="entry name" value="Nucleotide-diphospho-sugar transferases"/>
    <property type="match status" value="1"/>
</dbReference>
<dbReference type="RefSeq" id="WP_120335803.1">
    <property type="nucleotide sequence ID" value="NZ_JBPFPY010000002.1"/>
</dbReference>
<evidence type="ECO:0000313" key="5">
    <source>
        <dbReference type="EMBL" id="RKF32541.1"/>
    </source>
</evidence>
<feature type="transmembrane region" description="Helical" evidence="4">
    <location>
        <begin position="303"/>
        <end position="319"/>
    </location>
</feature>
<keyword evidence="4" id="KW-0812">Transmembrane</keyword>
<dbReference type="GO" id="GO:0016757">
    <property type="term" value="F:glycosyltransferase activity"/>
    <property type="evidence" value="ECO:0007669"/>
    <property type="project" value="UniProtKB-KW"/>
</dbReference>
<protein>
    <recommendedName>
        <fullName evidence="7">Cellulose synthase/poly-beta-1,6-N-acetylglucosamine synthase-like glycosyltransferase</fullName>
    </recommendedName>
</protein>
<proteinExistence type="inferred from homology"/>
<dbReference type="PANTHER" id="PTHR43630">
    <property type="entry name" value="POLY-BETA-1,6-N-ACETYL-D-GLUCOSAMINE SYNTHASE"/>
    <property type="match status" value="1"/>
</dbReference>
<keyword evidence="6" id="KW-1185">Reference proteome</keyword>
<dbReference type="Pfam" id="PF13641">
    <property type="entry name" value="Glyco_tranf_2_3"/>
    <property type="match status" value="1"/>
</dbReference>
<gene>
    <name evidence="5" type="ORF">BCY89_15325</name>
</gene>
<keyword evidence="4" id="KW-1133">Transmembrane helix</keyword>
<dbReference type="AlphaFoldDB" id="A0A420FHZ2"/>
<feature type="transmembrane region" description="Helical" evidence="4">
    <location>
        <begin position="325"/>
        <end position="342"/>
    </location>
</feature>
<evidence type="ECO:0000256" key="1">
    <source>
        <dbReference type="ARBA" id="ARBA00006739"/>
    </source>
</evidence>
<name>A0A420FHZ2_9SPHI</name>
<evidence type="ECO:0000256" key="3">
    <source>
        <dbReference type="ARBA" id="ARBA00022679"/>
    </source>
</evidence>
<comment type="caution">
    <text evidence="5">The sequence shown here is derived from an EMBL/GenBank/DDBJ whole genome shotgun (WGS) entry which is preliminary data.</text>
</comment>
<feature type="transmembrane region" description="Helical" evidence="4">
    <location>
        <begin position="354"/>
        <end position="372"/>
    </location>
</feature>
<organism evidence="5 6">
    <name type="scientific">Sphingobacterium siyangense</name>
    <dbReference type="NCBI Taxonomy" id="459529"/>
    <lineage>
        <taxon>Bacteria</taxon>
        <taxon>Pseudomonadati</taxon>
        <taxon>Bacteroidota</taxon>
        <taxon>Sphingobacteriia</taxon>
        <taxon>Sphingobacteriales</taxon>
        <taxon>Sphingobacteriaceae</taxon>
        <taxon>Sphingobacterium</taxon>
    </lineage>
</organism>
<feature type="transmembrane region" description="Helical" evidence="4">
    <location>
        <begin position="6"/>
        <end position="30"/>
    </location>
</feature>
<dbReference type="Gene3D" id="3.90.550.10">
    <property type="entry name" value="Spore Coat Polysaccharide Biosynthesis Protein SpsA, Chain A"/>
    <property type="match status" value="1"/>
</dbReference>
<keyword evidence="2" id="KW-0328">Glycosyltransferase</keyword>
<accession>A0A420FHZ2</accession>
<dbReference type="InterPro" id="IPR029044">
    <property type="entry name" value="Nucleotide-diphossugar_trans"/>
</dbReference>
<dbReference type="Proteomes" id="UP000286402">
    <property type="component" value="Unassembled WGS sequence"/>
</dbReference>
<reference evidence="5 6" key="1">
    <citation type="submission" date="2016-07" db="EMBL/GenBank/DDBJ databases">
        <title>Genome analysis of Sphingobacterium siyangense T12B17.</title>
        <authorList>
            <person name="Xu D."/>
            <person name="Su Y."/>
            <person name="Zheng S."/>
        </authorList>
    </citation>
    <scope>NUCLEOTIDE SEQUENCE [LARGE SCALE GENOMIC DNA]</scope>
    <source>
        <strain evidence="5 6">T12B17</strain>
    </source>
</reference>
<evidence type="ECO:0008006" key="7">
    <source>
        <dbReference type="Google" id="ProtNLM"/>
    </source>
</evidence>
<keyword evidence="3" id="KW-0808">Transferase</keyword>
<dbReference type="EMBL" id="MCAQ01000027">
    <property type="protein sequence ID" value="RKF32541.1"/>
    <property type="molecule type" value="Genomic_DNA"/>
</dbReference>
<evidence type="ECO:0000256" key="2">
    <source>
        <dbReference type="ARBA" id="ARBA00022676"/>
    </source>
</evidence>
<sequence length="393" mass="45462">MGTVLFIIETLIFIPFLVWIVYFFVFSVGFRIPKKLFFERSNSQHRFLIIFPAYKEDAVIVDSIQSFLKQDYPKELFEIVVVSDGMTKETNQKLENLGIRILIPTYEKRSKAAALNMTMNVIKEEDFDGVVILDADNLVSPNYLVLVNDCFASGAVAIQTHRIAKNSNTDTAYLDGISEEINNSIFRQGHVNLGLPAALTGSGMLFEIKWFKNTMAKISSMGEDKELEYYLLLDKIFTVYLEDVYVLDEKVQNRRDLSNQRKRWIAAQIDTFLITLKRFRTIIRTRNWPMLDKLIQWSIPPRIILLGMVPILGSIVYLVAPTLAYKWFILYGLFIVSLGLAIPNRFYTRRTLLCFLKLPFIFMAILRSFMGIKSGRNTFVHTPHGEKKEDYNH</sequence>
<evidence type="ECO:0000256" key="4">
    <source>
        <dbReference type="SAM" id="Phobius"/>
    </source>
</evidence>
<keyword evidence="4" id="KW-0472">Membrane</keyword>
<evidence type="ECO:0000313" key="6">
    <source>
        <dbReference type="Proteomes" id="UP000286402"/>
    </source>
</evidence>
<comment type="similarity">
    <text evidence="1">Belongs to the glycosyltransferase 2 family.</text>
</comment>
<dbReference type="PANTHER" id="PTHR43630:SF1">
    <property type="entry name" value="POLY-BETA-1,6-N-ACETYL-D-GLUCOSAMINE SYNTHASE"/>
    <property type="match status" value="1"/>
</dbReference>